<feature type="domain" description="Ketoreductase" evidence="4">
    <location>
        <begin position="4"/>
        <end position="186"/>
    </location>
</feature>
<dbReference type="GO" id="GO:0016616">
    <property type="term" value="F:oxidoreductase activity, acting on the CH-OH group of donors, NAD or NADP as acceptor"/>
    <property type="evidence" value="ECO:0007669"/>
    <property type="project" value="UniProtKB-ARBA"/>
</dbReference>
<name>A0AAE9L748_PAEPO</name>
<dbReference type="Gene3D" id="3.40.50.720">
    <property type="entry name" value="NAD(P)-binding Rossmann-like Domain"/>
    <property type="match status" value="1"/>
</dbReference>
<dbReference type="SUPFAM" id="SSF51735">
    <property type="entry name" value="NAD(P)-binding Rossmann-fold domains"/>
    <property type="match status" value="1"/>
</dbReference>
<dbReference type="Proteomes" id="UP001055784">
    <property type="component" value="Chromosome"/>
</dbReference>
<organism evidence="5 6">
    <name type="scientific">Paenibacillus polymyxa</name>
    <name type="common">Bacillus polymyxa</name>
    <dbReference type="NCBI Taxonomy" id="1406"/>
    <lineage>
        <taxon>Bacteria</taxon>
        <taxon>Bacillati</taxon>
        <taxon>Bacillota</taxon>
        <taxon>Bacilli</taxon>
        <taxon>Bacillales</taxon>
        <taxon>Paenibacillaceae</taxon>
        <taxon>Paenibacillus</taxon>
    </lineage>
</organism>
<evidence type="ECO:0000256" key="2">
    <source>
        <dbReference type="ARBA" id="ARBA00023002"/>
    </source>
</evidence>
<dbReference type="PRINTS" id="PR00081">
    <property type="entry name" value="GDHRDH"/>
</dbReference>
<evidence type="ECO:0000313" key="6">
    <source>
        <dbReference type="Proteomes" id="UP001055784"/>
    </source>
</evidence>
<dbReference type="EMBL" id="CP097770">
    <property type="protein sequence ID" value="URJ49206.1"/>
    <property type="molecule type" value="Genomic_DNA"/>
</dbReference>
<dbReference type="InterPro" id="IPR020904">
    <property type="entry name" value="Sc_DH/Rdtase_CS"/>
</dbReference>
<dbReference type="FunFam" id="3.40.50.720:FF:000047">
    <property type="entry name" value="NADP-dependent L-serine/L-allo-threonine dehydrogenase"/>
    <property type="match status" value="1"/>
</dbReference>
<dbReference type="PANTHER" id="PTHR43115">
    <property type="entry name" value="DEHYDROGENASE/REDUCTASE SDR FAMILY MEMBER 11"/>
    <property type="match status" value="1"/>
</dbReference>
<sequence>MQDKVIIITGASSGIGKATAKLLAHKGAKIVAGARRRENLEELVSSIQATGGTATFQVTDVTQRGDVENLVQHAVDMYGKVDVIINNAGVMPLSTMDKLKVDEWEKMISVNINGVLYGIAAALPVMQKQGYGHIINTSSTAGHVVEPTAAVYAGTKFAVRAISEGLRKESGGKIKVTVISPGVTETELGQDITDETSAAGLKEIRKTALPPEVIADAIAYAIDQPSYVDVSEVLVRELGRI</sequence>
<dbReference type="RefSeq" id="WP_250259787.1">
    <property type="nucleotide sequence ID" value="NZ_CP097769.1"/>
</dbReference>
<dbReference type="PANTHER" id="PTHR43115:SF4">
    <property type="entry name" value="DEHYDROGENASE_REDUCTASE SDR FAMILY MEMBER 11"/>
    <property type="match status" value="1"/>
</dbReference>
<evidence type="ECO:0000259" key="4">
    <source>
        <dbReference type="SMART" id="SM00822"/>
    </source>
</evidence>
<evidence type="ECO:0000313" key="5">
    <source>
        <dbReference type="EMBL" id="URJ49206.1"/>
    </source>
</evidence>
<proteinExistence type="inferred from homology"/>
<dbReference type="Pfam" id="PF00106">
    <property type="entry name" value="adh_short"/>
    <property type="match status" value="1"/>
</dbReference>
<comment type="similarity">
    <text evidence="1 3">Belongs to the short-chain dehydrogenases/reductases (SDR) family.</text>
</comment>
<dbReference type="SMART" id="SM00822">
    <property type="entry name" value="PKS_KR"/>
    <property type="match status" value="1"/>
</dbReference>
<evidence type="ECO:0000256" key="1">
    <source>
        <dbReference type="ARBA" id="ARBA00006484"/>
    </source>
</evidence>
<evidence type="ECO:0000256" key="3">
    <source>
        <dbReference type="RuleBase" id="RU000363"/>
    </source>
</evidence>
<keyword evidence="2" id="KW-0560">Oxidoreductase</keyword>
<dbReference type="AlphaFoldDB" id="A0AAE9L748"/>
<protein>
    <submittedName>
        <fullName evidence="5">SDR family oxidoreductase</fullName>
    </submittedName>
</protein>
<dbReference type="InterPro" id="IPR057326">
    <property type="entry name" value="KR_dom"/>
</dbReference>
<accession>A0AAE9L748</accession>
<dbReference type="InterPro" id="IPR002347">
    <property type="entry name" value="SDR_fam"/>
</dbReference>
<reference evidence="5" key="1">
    <citation type="submission" date="2022-11" db="EMBL/GenBank/DDBJ databases">
        <authorList>
            <person name="Vasilchenko N.G."/>
            <person name="Prazdnova E.V."/>
            <person name="Gorovtsov A.V."/>
            <person name="Chistyakov V.A."/>
            <person name="Pak M.L."/>
        </authorList>
    </citation>
    <scope>NUCLEOTIDE SEQUENCE</scope>
    <source>
        <strain evidence="5">R 4.5</strain>
    </source>
</reference>
<dbReference type="PRINTS" id="PR00080">
    <property type="entry name" value="SDRFAMILY"/>
</dbReference>
<dbReference type="InterPro" id="IPR036291">
    <property type="entry name" value="NAD(P)-bd_dom_sf"/>
</dbReference>
<gene>
    <name evidence="5" type="ORF">MF626_003549</name>
</gene>
<dbReference type="PROSITE" id="PS00061">
    <property type="entry name" value="ADH_SHORT"/>
    <property type="match status" value="1"/>
</dbReference>